<dbReference type="Proteomes" id="UP000093080">
    <property type="component" value="Unassembled WGS sequence"/>
</dbReference>
<comment type="caution">
    <text evidence="3">The sequence shown here is derived from an EMBL/GenBank/DDBJ whole genome shotgun (WGS) entry which is preliminary data.</text>
</comment>
<gene>
    <name evidence="3" type="ORF">DBT_2164</name>
</gene>
<evidence type="ECO:0000313" key="3">
    <source>
        <dbReference type="EMBL" id="OCC14435.1"/>
    </source>
</evidence>
<reference evidence="3 4" key="1">
    <citation type="submission" date="2016-06" db="EMBL/GenBank/DDBJ databases">
        <title>Respiratory ammonification of nitrate coupled to the oxidation of elemental sulfur in deep-sea autotrophic thermophilic bacteria.</title>
        <authorList>
            <person name="Slobodkina G.B."/>
            <person name="Mardanov A.V."/>
            <person name="Ravin N.V."/>
            <person name="Frolova A.A."/>
            <person name="Viryasiv M.B."/>
            <person name="Chernyh N.A."/>
            <person name="Bonch-Osmolovskaya E.A."/>
            <person name="Slobodkin A.I."/>
        </authorList>
    </citation>
    <scope>NUCLEOTIDE SEQUENCE [LARGE SCALE GENOMIC DNA]</scope>
    <source>
        <strain evidence="3 4">S69</strain>
    </source>
</reference>
<feature type="transmembrane region" description="Helical" evidence="1">
    <location>
        <begin position="51"/>
        <end position="68"/>
    </location>
</feature>
<keyword evidence="1" id="KW-0812">Transmembrane</keyword>
<dbReference type="NCBIfam" id="NF037970">
    <property type="entry name" value="vanZ_1"/>
    <property type="match status" value="1"/>
</dbReference>
<dbReference type="InterPro" id="IPR006976">
    <property type="entry name" value="VanZ-like"/>
</dbReference>
<protein>
    <recommendedName>
        <fullName evidence="2">VanZ-like domain-containing protein</fullName>
    </recommendedName>
</protein>
<evidence type="ECO:0000259" key="2">
    <source>
        <dbReference type="Pfam" id="PF04892"/>
    </source>
</evidence>
<evidence type="ECO:0000313" key="4">
    <source>
        <dbReference type="Proteomes" id="UP000093080"/>
    </source>
</evidence>
<feature type="domain" description="VanZ-like" evidence="2">
    <location>
        <begin position="16"/>
        <end position="62"/>
    </location>
</feature>
<keyword evidence="1" id="KW-1133">Transmembrane helix</keyword>
<dbReference type="EMBL" id="MAGO01000012">
    <property type="protein sequence ID" value="OCC14435.1"/>
    <property type="molecule type" value="Genomic_DNA"/>
</dbReference>
<name>A0A1B9F3N8_9BACT</name>
<organism evidence="3 4">
    <name type="scientific">Dissulfuribacter thermophilus</name>
    <dbReference type="NCBI Taxonomy" id="1156395"/>
    <lineage>
        <taxon>Bacteria</taxon>
        <taxon>Pseudomonadati</taxon>
        <taxon>Thermodesulfobacteriota</taxon>
        <taxon>Dissulfuribacteria</taxon>
        <taxon>Dissulfuribacterales</taxon>
        <taxon>Dissulfuribacteraceae</taxon>
        <taxon>Dissulfuribacter</taxon>
    </lineage>
</organism>
<proteinExistence type="predicted"/>
<dbReference type="STRING" id="1156395.DBT_2164"/>
<keyword evidence="4" id="KW-1185">Reference proteome</keyword>
<evidence type="ECO:0000256" key="1">
    <source>
        <dbReference type="SAM" id="Phobius"/>
    </source>
</evidence>
<keyword evidence="1" id="KW-0472">Membrane</keyword>
<dbReference type="Pfam" id="PF04892">
    <property type="entry name" value="VanZ"/>
    <property type="match status" value="1"/>
</dbReference>
<dbReference type="AlphaFoldDB" id="A0A1B9F3N8"/>
<accession>A0A1B9F3N8</accession>
<sequence length="71" mass="7881">MWWRIKQLKGVLGASMLQAVILGSVYGITDEFHQYFVPGRTPDPSDWIADTVGVLAGAIVITFGYLIVNRK</sequence>